<dbReference type="Proteomes" id="UP001064489">
    <property type="component" value="Chromosome 1"/>
</dbReference>
<dbReference type="EMBL" id="JAJSOW010000003">
    <property type="protein sequence ID" value="KAI9194785.1"/>
    <property type="molecule type" value="Genomic_DNA"/>
</dbReference>
<gene>
    <name evidence="1" type="ORF">LWI28_009155</name>
</gene>
<comment type="caution">
    <text evidence="1">The sequence shown here is derived from an EMBL/GenBank/DDBJ whole genome shotgun (WGS) entry which is preliminary data.</text>
</comment>
<dbReference type="AlphaFoldDB" id="A0AAD5NZW4"/>
<evidence type="ECO:0000313" key="1">
    <source>
        <dbReference type="EMBL" id="KAI9194785.1"/>
    </source>
</evidence>
<reference evidence="1" key="2">
    <citation type="submission" date="2023-02" db="EMBL/GenBank/DDBJ databases">
        <authorList>
            <person name="Swenson N.G."/>
            <person name="Wegrzyn J.L."/>
            <person name="Mcevoy S.L."/>
        </authorList>
    </citation>
    <scope>NUCLEOTIDE SEQUENCE</scope>
    <source>
        <strain evidence="1">91603</strain>
        <tissue evidence="1">Leaf</tissue>
    </source>
</reference>
<protein>
    <submittedName>
        <fullName evidence="1">Uncharacterized protein</fullName>
    </submittedName>
</protein>
<organism evidence="1 2">
    <name type="scientific">Acer negundo</name>
    <name type="common">Box elder</name>
    <dbReference type="NCBI Taxonomy" id="4023"/>
    <lineage>
        <taxon>Eukaryota</taxon>
        <taxon>Viridiplantae</taxon>
        <taxon>Streptophyta</taxon>
        <taxon>Embryophyta</taxon>
        <taxon>Tracheophyta</taxon>
        <taxon>Spermatophyta</taxon>
        <taxon>Magnoliopsida</taxon>
        <taxon>eudicotyledons</taxon>
        <taxon>Gunneridae</taxon>
        <taxon>Pentapetalae</taxon>
        <taxon>rosids</taxon>
        <taxon>malvids</taxon>
        <taxon>Sapindales</taxon>
        <taxon>Sapindaceae</taxon>
        <taxon>Hippocastanoideae</taxon>
        <taxon>Acereae</taxon>
        <taxon>Acer</taxon>
    </lineage>
</organism>
<proteinExistence type="predicted"/>
<name>A0AAD5NZW4_ACENE</name>
<accession>A0AAD5NZW4</accession>
<reference evidence="1" key="1">
    <citation type="journal article" date="2022" name="Plant J.">
        <title>Strategies of tolerance reflected in two North American maple genomes.</title>
        <authorList>
            <person name="McEvoy S.L."/>
            <person name="Sezen U.U."/>
            <person name="Trouern-Trend A."/>
            <person name="McMahon S.M."/>
            <person name="Schaberg P.G."/>
            <person name="Yang J."/>
            <person name="Wegrzyn J.L."/>
            <person name="Swenson N.G."/>
        </authorList>
    </citation>
    <scope>NUCLEOTIDE SEQUENCE</scope>
    <source>
        <strain evidence="1">91603</strain>
    </source>
</reference>
<sequence>MPFPFGVLSSSCCRSSRGWGITEIVHIKHHFLIPIESFTHLHSNPKIEPPKSVAASRRLASLPASHVSGTVSRLRHRLRLQNYD</sequence>
<keyword evidence="2" id="KW-1185">Reference proteome</keyword>
<evidence type="ECO:0000313" key="2">
    <source>
        <dbReference type="Proteomes" id="UP001064489"/>
    </source>
</evidence>